<evidence type="ECO:0000256" key="3">
    <source>
        <dbReference type="ARBA" id="ARBA00005279"/>
    </source>
</evidence>
<dbReference type="InterPro" id="IPR036189">
    <property type="entry name" value="DCP2_BoxA_sf"/>
</dbReference>
<dbReference type="EMBL" id="BFAD01000001">
    <property type="protein sequence ID" value="GBE77959.1"/>
    <property type="molecule type" value="Genomic_DNA"/>
</dbReference>
<organism evidence="11 12">
    <name type="scientific">Sparassis crispa</name>
    <dbReference type="NCBI Taxonomy" id="139825"/>
    <lineage>
        <taxon>Eukaryota</taxon>
        <taxon>Fungi</taxon>
        <taxon>Dikarya</taxon>
        <taxon>Basidiomycota</taxon>
        <taxon>Agaricomycotina</taxon>
        <taxon>Agaricomycetes</taxon>
        <taxon>Polyporales</taxon>
        <taxon>Sparassidaceae</taxon>
        <taxon>Sparassis</taxon>
    </lineage>
</organism>
<evidence type="ECO:0000256" key="4">
    <source>
        <dbReference type="ARBA" id="ARBA00022490"/>
    </source>
</evidence>
<keyword evidence="5" id="KW-0479">Metal-binding</keyword>
<feature type="region of interest" description="Disordered" evidence="9">
    <location>
        <begin position="560"/>
        <end position="582"/>
    </location>
</feature>
<evidence type="ECO:0000256" key="8">
    <source>
        <dbReference type="ARBA" id="ARBA00023211"/>
    </source>
</evidence>
<comment type="subcellular location">
    <subcellularLocation>
        <location evidence="2">Cytoplasm</location>
    </subcellularLocation>
</comment>
<evidence type="ECO:0000256" key="6">
    <source>
        <dbReference type="ARBA" id="ARBA00022801"/>
    </source>
</evidence>
<keyword evidence="12" id="KW-1185">Reference proteome</keyword>
<keyword evidence="8" id="KW-0464">Manganese</keyword>
<accession>A0A401G730</accession>
<name>A0A401G730_9APHY</name>
<dbReference type="GO" id="GO:0140933">
    <property type="term" value="F:5'-(N(7)-methylguanosine 5'-triphospho)-[mRNA] hydrolase activity"/>
    <property type="evidence" value="ECO:0007669"/>
    <property type="project" value="InterPro"/>
</dbReference>
<dbReference type="GO" id="GO:0003723">
    <property type="term" value="F:RNA binding"/>
    <property type="evidence" value="ECO:0007669"/>
    <property type="project" value="UniProtKB-KW"/>
</dbReference>
<dbReference type="Pfam" id="PF00293">
    <property type="entry name" value="NUDIX"/>
    <property type="match status" value="1"/>
</dbReference>
<dbReference type="Pfam" id="PF05026">
    <property type="entry name" value="DCP2"/>
    <property type="match status" value="1"/>
</dbReference>
<dbReference type="GeneID" id="38774876"/>
<dbReference type="GO" id="GO:0000290">
    <property type="term" value="P:deadenylation-dependent decapping of nuclear-transcribed mRNA"/>
    <property type="evidence" value="ECO:0007669"/>
    <property type="project" value="InterPro"/>
</dbReference>
<evidence type="ECO:0000256" key="1">
    <source>
        <dbReference type="ARBA" id="ARBA00001936"/>
    </source>
</evidence>
<dbReference type="STRING" id="139825.A0A401G730"/>
<comment type="caution">
    <text evidence="11">The sequence shown here is derived from an EMBL/GenBank/DDBJ whole genome shotgun (WGS) entry which is preliminary data.</text>
</comment>
<dbReference type="Gene3D" id="1.10.10.1050">
    <property type="entry name" value="Dcp2, box A domain"/>
    <property type="match status" value="1"/>
</dbReference>
<keyword evidence="6" id="KW-0378">Hydrolase</keyword>
<dbReference type="GO" id="GO:0030145">
    <property type="term" value="F:manganese ion binding"/>
    <property type="evidence" value="ECO:0007669"/>
    <property type="project" value="InterPro"/>
</dbReference>
<evidence type="ECO:0000313" key="11">
    <source>
        <dbReference type="EMBL" id="GBE77959.1"/>
    </source>
</evidence>
<dbReference type="PANTHER" id="PTHR23114:SF17">
    <property type="entry name" value="M7GPPPN-MRNA HYDROLASE"/>
    <property type="match status" value="1"/>
</dbReference>
<dbReference type="Gene3D" id="3.90.79.10">
    <property type="entry name" value="Nucleoside Triphosphate Pyrophosphohydrolase"/>
    <property type="match status" value="1"/>
</dbReference>
<feature type="compositionally biased region" description="Pro residues" evidence="9">
    <location>
        <begin position="631"/>
        <end position="640"/>
    </location>
</feature>
<dbReference type="InParanoid" id="A0A401G730"/>
<feature type="compositionally biased region" description="Low complexity" evidence="9">
    <location>
        <begin position="372"/>
        <end position="392"/>
    </location>
</feature>
<feature type="region of interest" description="Disordered" evidence="9">
    <location>
        <begin position="372"/>
        <end position="505"/>
    </location>
</feature>
<sequence>MASSSSSPEFSNAPPATSQSSVQYSDLSREEVLEDLSSRFILNLPEEELASLERVCFQVEQAHWYYEDFIREQDPSRFPSYTLKTFSEALFRACPLLHHWAHDHERTFQSFMQYKTRVPVCGAIMLNATWDKCVLVKGWKSSAGWGFPKGKINEQEPRPRCAIREVSEETGYDLDGQLDPENVIDLSIKEQSISLYIVPGVPEDYPFQTKTRKEISKIAWFNLSDLPTWKRSKAVPGKFYLITPFIGPLKSYINKRRPRNVARKARQVQNVHVHRNTHPSSEEENGRDGLYPTVHHAHECSSQSSSADNAEPQTPSPQYTAPEVSHAPSESKLSPGTTDVLPAADLDLNGVDPHFARLLNSLSLSASASVADVSDSSANTSLSSRTLSPSASQPNKTAKSTLHHRSSESSDWSIHVPGPARTSSPVMDSVQAGQFTTPSDRSSATVSTTSHPTTPSTTSVINVDRVSSNSTSTPSMIISTTSPRSAAAVPSSMTHSPIGSHARRGSVATADISPYLSRPRDIPKEMRYISMLESVARESDRMSSRMGHHAAFSQSVQMQSMDRSSFAPAPPASVPPSMHEGRMESPVIYSSRPAASTMFTPGVGQITPVYPPSFRDPFTVRPRTSNAFHPSPYPPAPLPAPGVNSRYQMQSNDPRGYPPPPPQPMAAYQRPFHQPPLTGSLQSVPQPYPPVAQPSLRVVPPHQLPASRYGEPPPLSAPAVSPSFSFANRANTSRPANNAHLLSILNSPSAPLRVAPNVVHPGVLHGTGTR</sequence>
<dbReference type="PROSITE" id="PS51462">
    <property type="entry name" value="NUDIX"/>
    <property type="match status" value="1"/>
</dbReference>
<dbReference type="InterPro" id="IPR015797">
    <property type="entry name" value="NUDIX_hydrolase-like_dom_sf"/>
</dbReference>
<gene>
    <name evidence="11" type="ORF">SCP_0108410</name>
</gene>
<dbReference type="InterPro" id="IPR000086">
    <property type="entry name" value="NUDIX_hydrolase_dom"/>
</dbReference>
<dbReference type="GO" id="GO:0000932">
    <property type="term" value="C:P-body"/>
    <property type="evidence" value="ECO:0007669"/>
    <property type="project" value="TreeGrafter"/>
</dbReference>
<evidence type="ECO:0000259" key="10">
    <source>
        <dbReference type="PROSITE" id="PS51462"/>
    </source>
</evidence>
<evidence type="ECO:0000256" key="9">
    <source>
        <dbReference type="SAM" id="MobiDB-lite"/>
    </source>
</evidence>
<dbReference type="InterPro" id="IPR020084">
    <property type="entry name" value="NUDIX_hydrolase_CS"/>
</dbReference>
<dbReference type="FunFam" id="3.90.79.10:FF:000003">
    <property type="entry name" value="M7GpppN-mRNA hydrolase isoform 2"/>
    <property type="match status" value="1"/>
</dbReference>
<dbReference type="AlphaFoldDB" id="A0A401G730"/>
<dbReference type="OrthoDB" id="18996at2759"/>
<feature type="region of interest" description="Disordered" evidence="9">
    <location>
        <begin position="1"/>
        <end position="24"/>
    </location>
</feature>
<feature type="compositionally biased region" description="Polar residues" evidence="9">
    <location>
        <begin position="421"/>
        <end position="441"/>
    </location>
</feature>
<dbReference type="RefSeq" id="XP_027608872.1">
    <property type="nucleotide sequence ID" value="XM_027753071.1"/>
</dbReference>
<protein>
    <recommendedName>
        <fullName evidence="10">Nudix hydrolase domain-containing protein</fullName>
    </recommendedName>
</protein>
<keyword evidence="4" id="KW-0963">Cytoplasm</keyword>
<comment type="similarity">
    <text evidence="3">Belongs to the Nudix hydrolase family. DCP2 subfamily.</text>
</comment>
<evidence type="ECO:0000256" key="5">
    <source>
        <dbReference type="ARBA" id="ARBA00022723"/>
    </source>
</evidence>
<evidence type="ECO:0000256" key="2">
    <source>
        <dbReference type="ARBA" id="ARBA00004496"/>
    </source>
</evidence>
<evidence type="ECO:0000256" key="7">
    <source>
        <dbReference type="ARBA" id="ARBA00022884"/>
    </source>
</evidence>
<dbReference type="Proteomes" id="UP000287166">
    <property type="component" value="Unassembled WGS sequence"/>
</dbReference>
<evidence type="ECO:0000313" key="12">
    <source>
        <dbReference type="Proteomes" id="UP000287166"/>
    </source>
</evidence>
<dbReference type="SUPFAM" id="SSF55811">
    <property type="entry name" value="Nudix"/>
    <property type="match status" value="1"/>
</dbReference>
<feature type="compositionally biased region" description="Low complexity" evidence="9">
    <location>
        <begin position="467"/>
        <end position="485"/>
    </location>
</feature>
<feature type="compositionally biased region" description="Basic residues" evidence="9">
    <location>
        <begin position="260"/>
        <end position="277"/>
    </location>
</feature>
<feature type="compositionally biased region" description="Low complexity" evidence="9">
    <location>
        <begin position="442"/>
        <end position="460"/>
    </location>
</feature>
<keyword evidence="7" id="KW-0694">RNA-binding</keyword>
<dbReference type="SUPFAM" id="SSF140586">
    <property type="entry name" value="Dcp2 domain-like"/>
    <property type="match status" value="1"/>
</dbReference>
<feature type="compositionally biased region" description="Polar residues" evidence="9">
    <location>
        <begin position="300"/>
        <end position="319"/>
    </location>
</feature>
<dbReference type="InterPro" id="IPR044099">
    <property type="entry name" value="Dcp2_NUDIX"/>
</dbReference>
<dbReference type="PROSITE" id="PS00893">
    <property type="entry name" value="NUDIX_BOX"/>
    <property type="match status" value="1"/>
</dbReference>
<feature type="region of interest" description="Disordered" evidence="9">
    <location>
        <begin position="621"/>
        <end position="696"/>
    </location>
</feature>
<dbReference type="CDD" id="cd03672">
    <property type="entry name" value="NUDIX_Dcp2p_Nudt20"/>
    <property type="match status" value="1"/>
</dbReference>
<dbReference type="GO" id="GO:0000184">
    <property type="term" value="P:nuclear-transcribed mRNA catabolic process, nonsense-mediated decay"/>
    <property type="evidence" value="ECO:0007669"/>
    <property type="project" value="InterPro"/>
</dbReference>
<feature type="domain" description="Nudix hydrolase" evidence="10">
    <location>
        <begin position="116"/>
        <end position="245"/>
    </location>
</feature>
<reference evidence="11 12" key="1">
    <citation type="journal article" date="2018" name="Sci. Rep.">
        <title>Genome sequence of the cauliflower mushroom Sparassis crispa (Hanabiratake) and its association with beneficial usage.</title>
        <authorList>
            <person name="Kiyama R."/>
            <person name="Furutani Y."/>
            <person name="Kawaguchi K."/>
            <person name="Nakanishi T."/>
        </authorList>
    </citation>
    <scope>NUCLEOTIDE SEQUENCE [LARGE SCALE GENOMIC DNA]</scope>
</reference>
<feature type="compositionally biased region" description="Low complexity" evidence="9">
    <location>
        <begin position="1"/>
        <end position="16"/>
    </location>
</feature>
<dbReference type="InterPro" id="IPR007722">
    <property type="entry name" value="DCP2_BoxA"/>
</dbReference>
<feature type="region of interest" description="Disordered" evidence="9">
    <location>
        <begin position="260"/>
        <end position="338"/>
    </location>
</feature>
<comment type="cofactor">
    <cofactor evidence="1">
        <name>Mn(2+)</name>
        <dbReference type="ChEBI" id="CHEBI:29035"/>
    </cofactor>
</comment>
<dbReference type="PANTHER" id="PTHR23114">
    <property type="entry name" value="M7GPPPN-MRNA HYDROLASE"/>
    <property type="match status" value="1"/>
</dbReference>
<dbReference type="SMART" id="SM01125">
    <property type="entry name" value="DCP2"/>
    <property type="match status" value="1"/>
</dbReference>
<proteinExistence type="inferred from homology"/>